<protein>
    <recommendedName>
        <fullName evidence="2">ARG and Rhodanese-Phosphatase-superfamily-associated domain-containing protein</fullName>
    </recommendedName>
</protein>
<name>A0A381X6G9_9ZZZZ</name>
<accession>A0A381X6G9</accession>
<organism evidence="3">
    <name type="scientific">marine metagenome</name>
    <dbReference type="NCBI Taxonomy" id="408172"/>
    <lineage>
        <taxon>unclassified sequences</taxon>
        <taxon>metagenomes</taxon>
        <taxon>ecological metagenomes</taxon>
    </lineage>
</organism>
<evidence type="ECO:0000313" key="3">
    <source>
        <dbReference type="EMBL" id="SVA60101.1"/>
    </source>
</evidence>
<dbReference type="EMBL" id="UINC01014019">
    <property type="protein sequence ID" value="SVA60101.1"/>
    <property type="molecule type" value="Genomic_DNA"/>
</dbReference>
<feature type="domain" description="ARG and Rhodanese-Phosphatase-superfamily-associated" evidence="2">
    <location>
        <begin position="10"/>
        <end position="302"/>
    </location>
</feature>
<evidence type="ECO:0000256" key="1">
    <source>
        <dbReference type="SAM" id="MobiDB-lite"/>
    </source>
</evidence>
<feature type="region of interest" description="Disordered" evidence="1">
    <location>
        <begin position="132"/>
        <end position="156"/>
    </location>
</feature>
<dbReference type="AlphaFoldDB" id="A0A381X6G9"/>
<proteinExistence type="predicted"/>
<dbReference type="Pfam" id="PF20208">
    <property type="entry name" value="ARPP-1"/>
    <property type="match status" value="1"/>
</dbReference>
<dbReference type="InterPro" id="IPR046699">
    <property type="entry name" value="ARPP-1"/>
</dbReference>
<evidence type="ECO:0000259" key="2">
    <source>
        <dbReference type="Pfam" id="PF20208"/>
    </source>
</evidence>
<feature type="compositionally biased region" description="Polar residues" evidence="1">
    <location>
        <begin position="138"/>
        <end position="156"/>
    </location>
</feature>
<reference evidence="3" key="1">
    <citation type="submission" date="2018-05" db="EMBL/GenBank/DDBJ databases">
        <authorList>
            <person name="Lanie J.A."/>
            <person name="Ng W.-L."/>
            <person name="Kazmierczak K.M."/>
            <person name="Andrzejewski T.M."/>
            <person name="Davidsen T.M."/>
            <person name="Wayne K.J."/>
            <person name="Tettelin H."/>
            <person name="Glass J.I."/>
            <person name="Rusch D."/>
            <person name="Podicherti R."/>
            <person name="Tsui H.-C.T."/>
            <person name="Winkler M.E."/>
        </authorList>
    </citation>
    <scope>NUCLEOTIDE SEQUENCE</scope>
</reference>
<gene>
    <name evidence="3" type="ORF">METZ01_LOCUS112955</name>
</gene>
<sequence>MNIFEASLSQVSIGFPISMQNLTMFPLEAEISEKENYLDFSEQVNLGTVKVTEVDESGSVPTLFVENKNEDAVFILDGEHLIGAKQDRIVNLSILLPALKKIEIPVSCVEQGRWSYTTEHFFSEGKMHFNRGRRSRQRSVSESMASRRTRSSNQSEVWNDISDKERLLGAHSRTASMRDMYSSFEEILNLIKEGMRPTPNQVGSLFCINERIIGFDLFNNRDTLNKHLEKLVESMAVDALEYRVETPHPSREEARSFFEEFSALEAAKYPALGLGEDVRAYSDRLTASALVHKDKAVHVSGFILDSNIRGSSERRRSFEQMRRSRSGN</sequence>